<protein>
    <submittedName>
        <fullName evidence="2">Membrane protein</fullName>
    </submittedName>
</protein>
<proteinExistence type="predicted"/>
<reference evidence="2 3" key="1">
    <citation type="submission" date="2014-10" db="EMBL/GenBank/DDBJ databases">
        <title>Genome sequencing of Vibrio sinaloensis T08.</title>
        <authorList>
            <person name="Chan K.-G."/>
            <person name="Mohamad N.I."/>
        </authorList>
    </citation>
    <scope>NUCLEOTIDE SEQUENCE [LARGE SCALE GENOMIC DNA]</scope>
    <source>
        <strain evidence="2 3">T08</strain>
    </source>
</reference>
<evidence type="ECO:0000256" key="1">
    <source>
        <dbReference type="SAM" id="Phobius"/>
    </source>
</evidence>
<dbReference type="AlphaFoldDB" id="A0A0A5HTX2"/>
<gene>
    <name evidence="2" type="ORF">NM06_19605</name>
</gene>
<dbReference type="STRING" id="379097.SE23_02895"/>
<sequence>MASLKRLIIEFLKYYFAAVVVIGIKGELFNIALRVWSNNQMTFYQDGLWQITLFLALVFSLHTMVMKYCPE</sequence>
<evidence type="ECO:0000313" key="2">
    <source>
        <dbReference type="EMBL" id="KGY06934.1"/>
    </source>
</evidence>
<name>A0A0A5HTX2_PHOS4</name>
<dbReference type="OrthoDB" id="5878458at2"/>
<keyword evidence="1" id="KW-0472">Membrane</keyword>
<feature type="transmembrane region" description="Helical" evidence="1">
    <location>
        <begin position="12"/>
        <end position="36"/>
    </location>
</feature>
<keyword evidence="1" id="KW-0812">Transmembrane</keyword>
<feature type="transmembrane region" description="Helical" evidence="1">
    <location>
        <begin position="48"/>
        <end position="69"/>
    </location>
</feature>
<keyword evidence="1" id="KW-1133">Transmembrane helix</keyword>
<accession>A0A0A5HTX2</accession>
<evidence type="ECO:0000313" key="3">
    <source>
        <dbReference type="Proteomes" id="UP000030451"/>
    </source>
</evidence>
<dbReference type="EMBL" id="JRWP01000059">
    <property type="protein sequence ID" value="KGY06934.1"/>
    <property type="molecule type" value="Genomic_DNA"/>
</dbReference>
<comment type="caution">
    <text evidence="2">The sequence shown here is derived from an EMBL/GenBank/DDBJ whole genome shotgun (WGS) entry which is preliminary data.</text>
</comment>
<dbReference type="Proteomes" id="UP000030451">
    <property type="component" value="Unassembled WGS sequence"/>
</dbReference>
<organism evidence="2 3">
    <name type="scientific">Photobacterium sp. (strain ATCC 43367)</name>
    <dbReference type="NCBI Taxonomy" id="379097"/>
    <lineage>
        <taxon>Bacteria</taxon>
        <taxon>Pseudomonadati</taxon>
        <taxon>Pseudomonadota</taxon>
        <taxon>Gammaproteobacteria</taxon>
        <taxon>Vibrionales</taxon>
        <taxon>Vibrionaceae</taxon>
        <taxon>Vibrio</taxon>
        <taxon>Vibrio oreintalis group</taxon>
    </lineage>
</organism>